<protein>
    <recommendedName>
        <fullName evidence="3">Pyridoxamine 5'-phosphate oxidase putative domain-containing protein</fullName>
    </recommendedName>
</protein>
<dbReference type="Gene3D" id="2.30.110.10">
    <property type="entry name" value="Electron Transport, Fmn-binding Protein, Chain A"/>
    <property type="match status" value="1"/>
</dbReference>
<gene>
    <name evidence="1" type="ORF">EV192_114121</name>
</gene>
<dbReference type="PANTHER" id="PTHR42815:SF2">
    <property type="entry name" value="FAD-BINDING, PUTATIVE (AFU_ORTHOLOGUE AFUA_6G07600)-RELATED"/>
    <property type="match status" value="1"/>
</dbReference>
<dbReference type="AlphaFoldDB" id="A0A4R2IVP0"/>
<sequence>MGFHEGELAVQRQAGVGDMADRLTGMLAPPDLTGGARLFLAERDLLVLTARDRDGRLWTVPVLGRPGFLAVDAPDVLRVAALPGEPLAALTAGQDVGMIVIDFATRRRIRINGTVDATDHSGLSIVVDQAYGNCPRFIHPRFVHPAPNPVAAVWSDSLEADHVRLIEHADTFFLGTAHPSRGVDSSHRGGEPGFVTVHGGDLVWPDYPGNNMFNSLGNLAVDSGAALLFIDFDTGRTLHLSGNAAIEWNQDRRVRFTPAKVVSGSLSTGWDKEQIAARIVLPGGRERT</sequence>
<evidence type="ECO:0008006" key="3">
    <source>
        <dbReference type="Google" id="ProtNLM"/>
    </source>
</evidence>
<proteinExistence type="predicted"/>
<dbReference type="RefSeq" id="WP_132124995.1">
    <property type="nucleotide sequence ID" value="NZ_SLWS01000014.1"/>
</dbReference>
<dbReference type="InterPro" id="IPR012349">
    <property type="entry name" value="Split_barrel_FMN-bd"/>
</dbReference>
<dbReference type="SUPFAM" id="SSF50475">
    <property type="entry name" value="FMN-binding split barrel"/>
    <property type="match status" value="1"/>
</dbReference>
<comment type="caution">
    <text evidence="1">The sequence shown here is derived from an EMBL/GenBank/DDBJ whole genome shotgun (WGS) entry which is preliminary data.</text>
</comment>
<dbReference type="OrthoDB" id="9786134at2"/>
<reference evidence="1 2" key="1">
    <citation type="submission" date="2019-03" db="EMBL/GenBank/DDBJ databases">
        <title>Genomic Encyclopedia of Type Strains, Phase IV (KMG-IV): sequencing the most valuable type-strain genomes for metagenomic binning, comparative biology and taxonomic classification.</title>
        <authorList>
            <person name="Goeker M."/>
        </authorList>
    </citation>
    <scope>NUCLEOTIDE SEQUENCE [LARGE SCALE GENOMIC DNA]</scope>
    <source>
        <strain evidence="1 2">DSM 45934</strain>
    </source>
</reference>
<evidence type="ECO:0000313" key="2">
    <source>
        <dbReference type="Proteomes" id="UP000295680"/>
    </source>
</evidence>
<dbReference type="PANTHER" id="PTHR42815">
    <property type="entry name" value="FAD-BINDING, PUTATIVE (AFU_ORTHOLOGUE AFUA_6G07600)-RELATED"/>
    <property type="match status" value="1"/>
</dbReference>
<keyword evidence="2" id="KW-1185">Reference proteome</keyword>
<evidence type="ECO:0000313" key="1">
    <source>
        <dbReference type="EMBL" id="TCO49751.1"/>
    </source>
</evidence>
<organism evidence="1 2">
    <name type="scientific">Actinocrispum wychmicini</name>
    <dbReference type="NCBI Taxonomy" id="1213861"/>
    <lineage>
        <taxon>Bacteria</taxon>
        <taxon>Bacillati</taxon>
        <taxon>Actinomycetota</taxon>
        <taxon>Actinomycetes</taxon>
        <taxon>Pseudonocardiales</taxon>
        <taxon>Pseudonocardiaceae</taxon>
        <taxon>Actinocrispum</taxon>
    </lineage>
</organism>
<name>A0A4R2IVP0_9PSEU</name>
<dbReference type="EMBL" id="SLWS01000014">
    <property type="protein sequence ID" value="TCO49751.1"/>
    <property type="molecule type" value="Genomic_DNA"/>
</dbReference>
<accession>A0A4R2IVP0</accession>
<dbReference type="Proteomes" id="UP000295680">
    <property type="component" value="Unassembled WGS sequence"/>
</dbReference>